<dbReference type="PROSITE" id="PS00395">
    <property type="entry name" value="ALANINE_RACEMASE"/>
    <property type="match status" value="1"/>
</dbReference>
<dbReference type="SUPFAM" id="SSF51419">
    <property type="entry name" value="PLP-binding barrel"/>
    <property type="match status" value="1"/>
</dbReference>
<comment type="subcellular location">
    <subcellularLocation>
        <location evidence="2 9">Periplasm</location>
    </subcellularLocation>
</comment>
<feature type="binding site" evidence="9 11">
    <location>
        <position position="349"/>
    </location>
    <ligand>
        <name>substrate</name>
    </ligand>
</feature>
<dbReference type="PANTHER" id="PTHR30511">
    <property type="entry name" value="ALANINE RACEMASE"/>
    <property type="match status" value="1"/>
</dbReference>
<dbReference type="SMART" id="SM01005">
    <property type="entry name" value="Ala_racemase_C"/>
    <property type="match status" value="1"/>
</dbReference>
<feature type="chain" id="PRO_5042298422" description="Broad specificity amino-acid racemase" evidence="9">
    <location>
        <begin position="25"/>
        <end position="409"/>
    </location>
</feature>
<feature type="active site" description="Proton acceptor" evidence="9">
    <location>
        <position position="75"/>
    </location>
</feature>
<dbReference type="InterPro" id="IPR043698">
    <property type="entry name" value="Racemase_Bsr/Lyr"/>
</dbReference>
<reference evidence="12 13" key="1">
    <citation type="submission" date="2018-10" db="EMBL/GenBank/DDBJ databases">
        <title>An outbreak of IMP-63 producing strain in France.</title>
        <authorList>
            <person name="Bour M."/>
            <person name="Liapis E."/>
            <person name="Plesiat P."/>
        </authorList>
    </citation>
    <scope>NUCLEOTIDE SEQUENCE [LARGE SCALE GENOMIC DNA]</scope>
    <source>
        <strain evidence="12 13">12917</strain>
    </source>
</reference>
<dbReference type="HAMAP" id="MF_02212">
    <property type="entry name" value="Bsr_racemase"/>
    <property type="match status" value="1"/>
</dbReference>
<evidence type="ECO:0000256" key="1">
    <source>
        <dbReference type="ARBA" id="ARBA00001933"/>
    </source>
</evidence>
<comment type="catalytic activity">
    <reaction evidence="9">
        <text>L-lysine = D-lysine</text>
        <dbReference type="Rhea" id="RHEA:22864"/>
        <dbReference type="ChEBI" id="CHEBI:32551"/>
        <dbReference type="ChEBI" id="CHEBI:32557"/>
    </reaction>
</comment>
<keyword evidence="5 9" id="KW-0663">Pyridoxal phosphate</keyword>
<dbReference type="InterPro" id="IPR011079">
    <property type="entry name" value="Ala_racemase_C"/>
</dbReference>
<evidence type="ECO:0000256" key="2">
    <source>
        <dbReference type="ARBA" id="ARBA00004418"/>
    </source>
</evidence>
<feature type="binding site" evidence="9 11">
    <location>
        <position position="174"/>
    </location>
    <ligand>
        <name>substrate</name>
    </ligand>
</feature>
<protein>
    <recommendedName>
        <fullName evidence="9">Broad specificity amino-acid racemase</fullName>
        <ecNumber evidence="9">5.1.1.10</ecNumber>
    </recommendedName>
</protein>
<comment type="function">
    <text evidence="9">Amino-acid racemase able to utilize a broad range of substrates.</text>
</comment>
<name>A0A059V307_PSEPU</name>
<dbReference type="CDD" id="cd06826">
    <property type="entry name" value="PLPDE_III_AR2"/>
    <property type="match status" value="1"/>
</dbReference>
<comment type="catalytic activity">
    <reaction evidence="9">
        <text>L-arginine = D-arginine</text>
        <dbReference type="Rhea" id="RHEA:18069"/>
        <dbReference type="ChEBI" id="CHEBI:32682"/>
        <dbReference type="ChEBI" id="CHEBI:32689"/>
    </reaction>
</comment>
<feature type="active site" description="Proton acceptor" evidence="9">
    <location>
        <position position="301"/>
    </location>
</feature>
<gene>
    <name evidence="12" type="ORF">EFK07_25160</name>
</gene>
<feature type="modified residue" description="N6-(pyridoxal phosphate)lysine" evidence="9 10">
    <location>
        <position position="75"/>
    </location>
</feature>
<dbReference type="Gene3D" id="2.40.37.10">
    <property type="entry name" value="Lyase, Ornithine Decarboxylase, Chain A, domain 1"/>
    <property type="match status" value="1"/>
</dbReference>
<evidence type="ECO:0000256" key="10">
    <source>
        <dbReference type="PIRSR" id="PIRSR600821-50"/>
    </source>
</evidence>
<dbReference type="GO" id="GO:0030170">
    <property type="term" value="F:pyridoxal phosphate binding"/>
    <property type="evidence" value="ECO:0007669"/>
    <property type="project" value="UniProtKB-UniRule"/>
</dbReference>
<accession>A0A059V307</accession>
<evidence type="ECO:0000256" key="4">
    <source>
        <dbReference type="ARBA" id="ARBA00022764"/>
    </source>
</evidence>
<evidence type="ECO:0000256" key="8">
    <source>
        <dbReference type="ARBA" id="ARBA00023456"/>
    </source>
</evidence>
<dbReference type="EMBL" id="RJAI01000073">
    <property type="protein sequence ID" value="RNF82173.1"/>
    <property type="molecule type" value="Genomic_DNA"/>
</dbReference>
<dbReference type="GO" id="GO:0030632">
    <property type="term" value="P:D-alanine biosynthetic process"/>
    <property type="evidence" value="ECO:0007669"/>
    <property type="project" value="TreeGrafter"/>
</dbReference>
<dbReference type="PRINTS" id="PR00992">
    <property type="entry name" value="ALARACEMASE"/>
</dbReference>
<evidence type="ECO:0000256" key="3">
    <source>
        <dbReference type="ARBA" id="ARBA00022729"/>
    </source>
</evidence>
<proteinExistence type="inferred from homology"/>
<feature type="signal peptide" evidence="9">
    <location>
        <begin position="1"/>
        <end position="24"/>
    </location>
</feature>
<dbReference type="GO" id="GO:0008784">
    <property type="term" value="F:alanine racemase activity"/>
    <property type="evidence" value="ECO:0007669"/>
    <property type="project" value="InterPro"/>
</dbReference>
<dbReference type="InterPro" id="IPR000821">
    <property type="entry name" value="Ala_racemase"/>
</dbReference>
<keyword evidence="4 9" id="KW-0574">Periplasm</keyword>
<dbReference type="Pfam" id="PF00842">
    <property type="entry name" value="Ala_racemase_C"/>
    <property type="match status" value="1"/>
</dbReference>
<evidence type="ECO:0000313" key="13">
    <source>
        <dbReference type="Proteomes" id="UP000278162"/>
    </source>
</evidence>
<dbReference type="InterPro" id="IPR001608">
    <property type="entry name" value="Ala_racemase_N"/>
</dbReference>
<evidence type="ECO:0000256" key="6">
    <source>
        <dbReference type="ARBA" id="ARBA00023157"/>
    </source>
</evidence>
<dbReference type="InterPro" id="IPR020622">
    <property type="entry name" value="Ala_racemase_pyridoxalP-BS"/>
</dbReference>
<dbReference type="KEGG" id="ppud:DW66_3461"/>
<keyword evidence="7 9" id="KW-0413">Isomerase</keyword>
<evidence type="ECO:0000256" key="11">
    <source>
        <dbReference type="PIRSR" id="PIRSR600821-52"/>
    </source>
</evidence>
<dbReference type="GO" id="GO:0005829">
    <property type="term" value="C:cytosol"/>
    <property type="evidence" value="ECO:0007669"/>
    <property type="project" value="TreeGrafter"/>
</dbReference>
<dbReference type="EC" id="5.1.1.10" evidence="9"/>
<dbReference type="NCBIfam" id="TIGR00492">
    <property type="entry name" value="alr"/>
    <property type="match status" value="1"/>
</dbReference>
<keyword evidence="3 9" id="KW-0732">Signal</keyword>
<comment type="similarity">
    <text evidence="8 9">Belongs to the alanine racemase family. Bsr subfamily.</text>
</comment>
<dbReference type="NCBIfam" id="NF009879">
    <property type="entry name" value="PRK13340.1-4"/>
    <property type="match status" value="1"/>
</dbReference>
<dbReference type="Pfam" id="PF01168">
    <property type="entry name" value="Ala_racemase_N"/>
    <property type="match status" value="1"/>
</dbReference>
<keyword evidence="6 9" id="KW-1015">Disulfide bond</keyword>
<dbReference type="RefSeq" id="WP_013973076.1">
    <property type="nucleotide sequence ID" value="NZ_CP007620.1"/>
</dbReference>
<dbReference type="PANTHER" id="PTHR30511:SF0">
    <property type="entry name" value="ALANINE RACEMASE, CATABOLIC-RELATED"/>
    <property type="match status" value="1"/>
</dbReference>
<comment type="catalytic activity">
    <reaction evidence="9">
        <text>an L-alpha-amino acid = a D-alpha-amino acid</text>
        <dbReference type="Rhea" id="RHEA:18317"/>
        <dbReference type="ChEBI" id="CHEBI:59869"/>
        <dbReference type="ChEBI" id="CHEBI:59871"/>
        <dbReference type="EC" id="5.1.1.10"/>
    </reaction>
</comment>
<sequence precursor="true">MQFSRTLLAASLALLITGQAPLYAAPPLSMDNGTTALTAQNSNAWVEISAGALQHNIRTLQAELGGKSKLCAVLKADAYGHGIGLVMPSIIAQGVPCVAVASNEEARVVRASGFTGQLVRVRLASLGEVEDALQYDMEELVGSAEFARQLDAIAERHGKTLRIHMALNSSGMSRNGVEMTTWSGRGEALQITDQKHLQLVALMTHFAVEDKDDVRKGLAAFNEQTDWLIKHAKLDRSKLTLHAANSFATLEVPEAHLDMVRTGGALFGDTVPTRTEYQRVMQFKSHVAAVHSYPAGNTVGYDRTFTLARDSRLANITVGYSDGYRRVFTNKGHVLINGHRVPVVGKVSMNTLMVDVTDFPDVKGGNEVVLFGKQAGGEITQAEIEEINGALLADLYTVWGSSNPKILVD</sequence>
<dbReference type="Proteomes" id="UP000278162">
    <property type="component" value="Unassembled WGS sequence"/>
</dbReference>
<evidence type="ECO:0000256" key="9">
    <source>
        <dbReference type="HAMAP-Rule" id="MF_02212"/>
    </source>
</evidence>
<comment type="caution">
    <text evidence="12">The sequence shown here is derived from an EMBL/GenBank/DDBJ whole genome shotgun (WGS) entry which is preliminary data.</text>
</comment>
<dbReference type="AlphaFoldDB" id="A0A059V307"/>
<organism evidence="12 13">
    <name type="scientific">Pseudomonas putida</name>
    <name type="common">Arthrobacter siderocapsulatus</name>
    <dbReference type="NCBI Taxonomy" id="303"/>
    <lineage>
        <taxon>Bacteria</taxon>
        <taxon>Pseudomonadati</taxon>
        <taxon>Pseudomonadota</taxon>
        <taxon>Gammaproteobacteria</taxon>
        <taxon>Pseudomonadales</taxon>
        <taxon>Pseudomonadaceae</taxon>
        <taxon>Pseudomonas</taxon>
    </lineage>
</organism>
<evidence type="ECO:0000256" key="5">
    <source>
        <dbReference type="ARBA" id="ARBA00022898"/>
    </source>
</evidence>
<comment type="cofactor">
    <cofactor evidence="1 9 10">
        <name>pyridoxal 5'-phosphate</name>
        <dbReference type="ChEBI" id="CHEBI:597326"/>
    </cofactor>
</comment>
<dbReference type="InterPro" id="IPR029066">
    <property type="entry name" value="PLP-binding_barrel"/>
</dbReference>
<evidence type="ECO:0000313" key="12">
    <source>
        <dbReference type="EMBL" id="RNF82173.1"/>
    </source>
</evidence>
<dbReference type="GO" id="GO:0042597">
    <property type="term" value="C:periplasmic space"/>
    <property type="evidence" value="ECO:0007669"/>
    <property type="project" value="UniProtKB-SubCell"/>
</dbReference>
<dbReference type="OrthoDB" id="9813814at2"/>
<feature type="disulfide bond" evidence="9">
    <location>
        <begin position="71"/>
        <end position="97"/>
    </location>
</feature>
<evidence type="ECO:0000256" key="7">
    <source>
        <dbReference type="ARBA" id="ARBA00023235"/>
    </source>
</evidence>
<dbReference type="Gene3D" id="3.20.20.10">
    <property type="entry name" value="Alanine racemase"/>
    <property type="match status" value="1"/>
</dbReference>
<dbReference type="InterPro" id="IPR009006">
    <property type="entry name" value="Ala_racemase/Decarboxylase_C"/>
</dbReference>
<dbReference type="SUPFAM" id="SSF50621">
    <property type="entry name" value="Alanine racemase C-terminal domain-like"/>
    <property type="match status" value="1"/>
</dbReference>